<comment type="cofactor">
    <cofactor evidence="1 3">
        <name>pyridoxal 5'-phosphate</name>
        <dbReference type="ChEBI" id="CHEBI:597326"/>
    </cofactor>
</comment>
<dbReference type="GO" id="GO:0030170">
    <property type="term" value="F:pyridoxal phosphate binding"/>
    <property type="evidence" value="ECO:0007669"/>
    <property type="project" value="InterPro"/>
</dbReference>
<organism evidence="4 5">
    <name type="scientific">Aspergillus avenaceus</name>
    <dbReference type="NCBI Taxonomy" id="36643"/>
    <lineage>
        <taxon>Eukaryota</taxon>
        <taxon>Fungi</taxon>
        <taxon>Dikarya</taxon>
        <taxon>Ascomycota</taxon>
        <taxon>Pezizomycotina</taxon>
        <taxon>Eurotiomycetes</taxon>
        <taxon>Eurotiomycetidae</taxon>
        <taxon>Eurotiales</taxon>
        <taxon>Aspergillaceae</taxon>
        <taxon>Aspergillus</taxon>
        <taxon>Aspergillus subgen. Circumdati</taxon>
    </lineage>
</organism>
<evidence type="ECO:0000256" key="3">
    <source>
        <dbReference type="RuleBase" id="RU362118"/>
    </source>
</evidence>
<proteinExistence type="inferred from homology"/>
<keyword evidence="5" id="KW-1185">Reference proteome</keyword>
<dbReference type="InterPro" id="IPR015422">
    <property type="entry name" value="PyrdxlP-dep_Trfase_small"/>
</dbReference>
<dbReference type="AlphaFoldDB" id="A0A5N6TSD8"/>
<dbReference type="EMBL" id="ML742131">
    <property type="protein sequence ID" value="KAE8149210.1"/>
    <property type="molecule type" value="Genomic_DNA"/>
</dbReference>
<dbReference type="SUPFAM" id="SSF53383">
    <property type="entry name" value="PLP-dependent transferases"/>
    <property type="match status" value="1"/>
</dbReference>
<accession>A0A5N6TSD8</accession>
<protein>
    <submittedName>
        <fullName evidence="4">Pyridoxal phosphate-dependent transferase</fullName>
    </submittedName>
</protein>
<name>A0A5N6TSD8_ASPAV</name>
<dbReference type="Gene3D" id="3.40.640.10">
    <property type="entry name" value="Type I PLP-dependent aspartate aminotransferase-like (Major domain)"/>
    <property type="match status" value="1"/>
</dbReference>
<dbReference type="PANTHER" id="PTHR42699:SF1">
    <property type="entry name" value="CYSTATHIONINE GAMMA-SYNTHASE-RELATED"/>
    <property type="match status" value="1"/>
</dbReference>
<reference evidence="4 5" key="1">
    <citation type="submission" date="2019-04" db="EMBL/GenBank/DDBJ databases">
        <title>Friends and foes A comparative genomics study of 23 Aspergillus species from section Flavi.</title>
        <authorList>
            <consortium name="DOE Joint Genome Institute"/>
            <person name="Kjaerbolling I."/>
            <person name="Vesth T."/>
            <person name="Frisvad J.C."/>
            <person name="Nybo J.L."/>
            <person name="Theobald S."/>
            <person name="Kildgaard S."/>
            <person name="Isbrandt T."/>
            <person name="Kuo A."/>
            <person name="Sato A."/>
            <person name="Lyhne E.K."/>
            <person name="Kogle M.E."/>
            <person name="Wiebenga A."/>
            <person name="Kun R.S."/>
            <person name="Lubbers R.J."/>
            <person name="Makela M.R."/>
            <person name="Barry K."/>
            <person name="Chovatia M."/>
            <person name="Clum A."/>
            <person name="Daum C."/>
            <person name="Haridas S."/>
            <person name="He G."/>
            <person name="LaButti K."/>
            <person name="Lipzen A."/>
            <person name="Mondo S."/>
            <person name="Riley R."/>
            <person name="Salamov A."/>
            <person name="Simmons B.A."/>
            <person name="Magnuson J.K."/>
            <person name="Henrissat B."/>
            <person name="Mortensen U.H."/>
            <person name="Larsen T.O."/>
            <person name="Devries R.P."/>
            <person name="Grigoriev I.V."/>
            <person name="Machida M."/>
            <person name="Baker S.E."/>
            <person name="Andersen M.R."/>
        </authorList>
    </citation>
    <scope>NUCLEOTIDE SEQUENCE [LARGE SCALE GENOMIC DNA]</scope>
    <source>
        <strain evidence="4 5">IBT 18842</strain>
    </source>
</reference>
<dbReference type="InterPro" id="IPR015421">
    <property type="entry name" value="PyrdxlP-dep_Trfase_major"/>
</dbReference>
<keyword evidence="4" id="KW-0808">Transferase</keyword>
<dbReference type="PANTHER" id="PTHR42699">
    <property type="match status" value="1"/>
</dbReference>
<dbReference type="InterPro" id="IPR051750">
    <property type="entry name" value="Trans-sulfuration_enzymes"/>
</dbReference>
<dbReference type="GO" id="GO:0003962">
    <property type="term" value="F:cystathionine gamma-synthase activity"/>
    <property type="evidence" value="ECO:0007669"/>
    <property type="project" value="TreeGrafter"/>
</dbReference>
<evidence type="ECO:0000256" key="2">
    <source>
        <dbReference type="ARBA" id="ARBA00022898"/>
    </source>
</evidence>
<dbReference type="OrthoDB" id="10047078at2759"/>
<comment type="similarity">
    <text evidence="3">Belongs to the trans-sulfuration enzymes family.</text>
</comment>
<dbReference type="Pfam" id="PF01053">
    <property type="entry name" value="Cys_Met_Meta_PP"/>
    <property type="match status" value="1"/>
</dbReference>
<gene>
    <name evidence="4" type="ORF">BDV25DRAFT_167956</name>
</gene>
<dbReference type="InterPro" id="IPR015424">
    <property type="entry name" value="PyrdxlP-dep_Trfase"/>
</dbReference>
<evidence type="ECO:0000313" key="4">
    <source>
        <dbReference type="EMBL" id="KAE8149210.1"/>
    </source>
</evidence>
<keyword evidence="2 3" id="KW-0663">Pyridoxal phosphate</keyword>
<evidence type="ECO:0000256" key="1">
    <source>
        <dbReference type="ARBA" id="ARBA00001933"/>
    </source>
</evidence>
<sequence>MPATAQPYAQFIGVPLLPEDRHAVSVSLPTWESVIQYKKDGKIQKSEMKFNRIRIYGYPRFHIHPAIEALSQEVMERLGLEMECGLRCMVFPTESAAMRFKARVQKAPERVDIVHFALPTESVKFPEDRWIHFYPTIFPIELNDGAMAHWTETGDGVSSRQADICLKYFNYLQSISAIGSYLTPAQRYRIQDEEWMPSGEQDKDAVKELIANLTTSEDGRNQVGVENVLLSPSGMNAICTVSRALSIGGNQDEVVGFGWLYGETRSILEYSNWGKVTFYSGRGTEDLDSLEASLASGWRIRALFCEFPNNLLLGLPDLSRIRALADKYRFIVVCDDSVSTPVNTDLFPFVDIRVASLTKMFSGACNVTGGSVTVNPLSPYYTEIQTGLYEVFEDTLFPLDAIALRINSVDMVDRVRRANANAMPVVQLLSNHSSVAQVNHPSLGSVAKIYDQHRHQKRGGYGQLLGIIFRNPSSAEIFYDALDVCKGASFGTNFTLCLPHVMVGHFHELEFAETHGAMRHTLRLSVGLEDRAELLKIVTKALEAVKEYEKTGR</sequence>
<dbReference type="GO" id="GO:0019346">
    <property type="term" value="P:transsulfuration"/>
    <property type="evidence" value="ECO:0007669"/>
    <property type="project" value="InterPro"/>
</dbReference>
<evidence type="ECO:0000313" key="5">
    <source>
        <dbReference type="Proteomes" id="UP000325780"/>
    </source>
</evidence>
<dbReference type="Proteomes" id="UP000325780">
    <property type="component" value="Unassembled WGS sequence"/>
</dbReference>
<dbReference type="Gene3D" id="3.90.1150.10">
    <property type="entry name" value="Aspartate Aminotransferase, domain 1"/>
    <property type="match status" value="1"/>
</dbReference>
<dbReference type="InterPro" id="IPR000277">
    <property type="entry name" value="Cys/Met-Metab_PyrdxlP-dep_enz"/>
</dbReference>